<accession>A0ABT7MS73</accession>
<evidence type="ECO:0000313" key="1">
    <source>
        <dbReference type="EMBL" id="MDL5378061.1"/>
    </source>
</evidence>
<dbReference type="RefSeq" id="WP_235263542.1">
    <property type="nucleotide sequence ID" value="NZ_JASWER010000016.1"/>
</dbReference>
<proteinExistence type="predicted"/>
<comment type="caution">
    <text evidence="1">The sequence shown here is derived from an EMBL/GenBank/DDBJ whole genome shotgun (WGS) entry which is preliminary data.</text>
</comment>
<dbReference type="InterPro" id="IPR043128">
    <property type="entry name" value="Rev_trsase/Diguanyl_cyclase"/>
</dbReference>
<protein>
    <submittedName>
        <fullName evidence="1">Uncharacterized protein</fullName>
    </submittedName>
</protein>
<dbReference type="SUPFAM" id="SSF55073">
    <property type="entry name" value="Nucleotide cyclase"/>
    <property type="match status" value="1"/>
</dbReference>
<name>A0ABT7MS73_9BACL</name>
<sequence length="54" mass="5936">MDFKKATFKYELSIGDVPVTLDASIGEAAYPTDGDSLETLILVADDAMYIQKYT</sequence>
<dbReference type="Proteomes" id="UP001230807">
    <property type="component" value="Unassembled WGS sequence"/>
</dbReference>
<dbReference type="EMBL" id="JASWER010000016">
    <property type="protein sequence ID" value="MDL5378061.1"/>
    <property type="molecule type" value="Genomic_DNA"/>
</dbReference>
<evidence type="ECO:0000313" key="2">
    <source>
        <dbReference type="Proteomes" id="UP001230807"/>
    </source>
</evidence>
<gene>
    <name evidence="1" type="ORF">QR695_13715</name>
</gene>
<dbReference type="InterPro" id="IPR029787">
    <property type="entry name" value="Nucleotide_cyclase"/>
</dbReference>
<dbReference type="Gene3D" id="3.30.70.270">
    <property type="match status" value="1"/>
</dbReference>
<organism evidence="1 2">
    <name type="scientific">Exiguobacterium mexicanum</name>
    <dbReference type="NCBI Taxonomy" id="340146"/>
    <lineage>
        <taxon>Bacteria</taxon>
        <taxon>Bacillati</taxon>
        <taxon>Bacillota</taxon>
        <taxon>Bacilli</taxon>
        <taxon>Bacillales</taxon>
        <taxon>Bacillales Family XII. Incertae Sedis</taxon>
        <taxon>Exiguobacterium</taxon>
    </lineage>
</organism>
<keyword evidence="2" id="KW-1185">Reference proteome</keyword>
<reference evidence="1 2" key="1">
    <citation type="submission" date="2023-06" db="EMBL/GenBank/DDBJ databases">
        <title>Influencing factors and mechanism of Cr(VI) reduction by facultative anaerobic Exiguobacterium sp. PY14.</title>
        <authorList>
            <person name="Zou L."/>
        </authorList>
    </citation>
    <scope>NUCLEOTIDE SEQUENCE [LARGE SCALE GENOMIC DNA]</scope>
    <source>
        <strain evidence="1 2">PY14</strain>
    </source>
</reference>